<reference evidence="2" key="1">
    <citation type="journal article" date="2016" name="Nat. Genet.">
        <title>The genome sequences of Arachis duranensis and Arachis ipaensis, the diploid ancestors of cultivated peanut.</title>
        <authorList>
            <person name="Bertioli D.J."/>
            <person name="Cannon S.B."/>
            <person name="Froenicke L."/>
            <person name="Huang G."/>
            <person name="Farmer A.D."/>
            <person name="Cannon E.K."/>
            <person name="Liu X."/>
            <person name="Gao D."/>
            <person name="Clevenger J."/>
            <person name="Dash S."/>
            <person name="Ren L."/>
            <person name="Moretzsohn M.C."/>
            <person name="Shirasawa K."/>
            <person name="Huang W."/>
            <person name="Vidigal B."/>
            <person name="Abernathy B."/>
            <person name="Chu Y."/>
            <person name="Niederhuth C.E."/>
            <person name="Umale P."/>
            <person name="Araujo A.C."/>
            <person name="Kozik A."/>
            <person name="Kim K.D."/>
            <person name="Burow M.D."/>
            <person name="Varshney R.K."/>
            <person name="Wang X."/>
            <person name="Zhang X."/>
            <person name="Barkley N."/>
            <person name="Guimaraes P.M."/>
            <person name="Isobe S."/>
            <person name="Guo B."/>
            <person name="Liao B."/>
            <person name="Stalker H.T."/>
            <person name="Schmitz R.J."/>
            <person name="Scheffler B.E."/>
            <person name="Leal-Bertioli S.C."/>
            <person name="Xun X."/>
            <person name="Jackson S.A."/>
            <person name="Michelmore R."/>
            <person name="Ozias-Akins P."/>
        </authorList>
    </citation>
    <scope>NUCLEOTIDE SEQUENCE [LARGE SCALE GENOMIC DNA]</scope>
    <source>
        <strain evidence="2">cv. V14167</strain>
    </source>
</reference>
<sequence>MAAMTNLVNTIQANTTMTTHAMRWTRQSARNKNGEGVEDSLGDVLRTLATFLKVDPLIFNGSTNPTEAYNWFQAVERALRTQHVPYDQFVEYAEVFYKKYFHESIREARELKLLQLKQGSMTIAEYTSKFEELCKFSRIGQGAPESYEGWKCIKYQVRLREDIMRVVALLEIRRFSELVNEARDVEDCIRKTTLMRDTRGGTSSRGRGKYFPPIGQIFKRDRHAT</sequence>
<dbReference type="Proteomes" id="UP000515211">
    <property type="component" value="Chromosome 6"/>
</dbReference>
<dbReference type="Pfam" id="PF03732">
    <property type="entry name" value="Retrotrans_gag"/>
    <property type="match status" value="1"/>
</dbReference>
<name>A0A6P4DXV0_ARADU</name>
<evidence type="ECO:0000313" key="2">
    <source>
        <dbReference type="Proteomes" id="UP000515211"/>
    </source>
</evidence>
<reference evidence="3" key="2">
    <citation type="submission" date="2025-08" db="UniProtKB">
        <authorList>
            <consortium name="RefSeq"/>
        </authorList>
    </citation>
    <scope>IDENTIFICATION</scope>
    <source>
        <tissue evidence="3">Whole plant</tissue>
    </source>
</reference>
<feature type="domain" description="Retrotransposon gag" evidence="1">
    <location>
        <begin position="67"/>
        <end position="138"/>
    </location>
</feature>
<evidence type="ECO:0000259" key="1">
    <source>
        <dbReference type="Pfam" id="PF03732"/>
    </source>
</evidence>
<dbReference type="InterPro" id="IPR005162">
    <property type="entry name" value="Retrotrans_gag_dom"/>
</dbReference>
<keyword evidence="2" id="KW-1185">Reference proteome</keyword>
<gene>
    <name evidence="3" type="primary">LOC107494312</name>
</gene>
<proteinExistence type="predicted"/>
<dbReference type="AlphaFoldDB" id="A0A6P4DXV0"/>
<evidence type="ECO:0000313" key="3">
    <source>
        <dbReference type="RefSeq" id="XP_015970856.1"/>
    </source>
</evidence>
<dbReference type="GeneID" id="107494312"/>
<dbReference type="KEGG" id="adu:107494312"/>
<accession>A0A6P4DXV0</accession>
<protein>
    <submittedName>
        <fullName evidence="3">Uncharacterized protein LOC107494312</fullName>
    </submittedName>
</protein>
<organism evidence="2 3">
    <name type="scientific">Arachis duranensis</name>
    <name type="common">Wild peanut</name>
    <dbReference type="NCBI Taxonomy" id="130453"/>
    <lineage>
        <taxon>Eukaryota</taxon>
        <taxon>Viridiplantae</taxon>
        <taxon>Streptophyta</taxon>
        <taxon>Embryophyta</taxon>
        <taxon>Tracheophyta</taxon>
        <taxon>Spermatophyta</taxon>
        <taxon>Magnoliopsida</taxon>
        <taxon>eudicotyledons</taxon>
        <taxon>Gunneridae</taxon>
        <taxon>Pentapetalae</taxon>
        <taxon>rosids</taxon>
        <taxon>fabids</taxon>
        <taxon>Fabales</taxon>
        <taxon>Fabaceae</taxon>
        <taxon>Papilionoideae</taxon>
        <taxon>50 kb inversion clade</taxon>
        <taxon>dalbergioids sensu lato</taxon>
        <taxon>Dalbergieae</taxon>
        <taxon>Pterocarpus clade</taxon>
        <taxon>Arachis</taxon>
    </lineage>
</organism>
<dbReference type="RefSeq" id="XP_015970856.1">
    <property type="nucleotide sequence ID" value="XM_016115370.1"/>
</dbReference>